<dbReference type="Proteomes" id="UP001374579">
    <property type="component" value="Unassembled WGS sequence"/>
</dbReference>
<comment type="similarity">
    <text evidence="1">Belongs to the arrestin family.</text>
</comment>
<feature type="domain" description="Arrestin C-terminal-like" evidence="2">
    <location>
        <begin position="173"/>
        <end position="304"/>
    </location>
</feature>
<dbReference type="EMBL" id="JBAMIC010000001">
    <property type="protein sequence ID" value="KAK7116126.1"/>
    <property type="molecule type" value="Genomic_DNA"/>
</dbReference>
<organism evidence="3 4">
    <name type="scientific">Littorina saxatilis</name>
    <dbReference type="NCBI Taxonomy" id="31220"/>
    <lineage>
        <taxon>Eukaryota</taxon>
        <taxon>Metazoa</taxon>
        <taxon>Spiralia</taxon>
        <taxon>Lophotrochozoa</taxon>
        <taxon>Mollusca</taxon>
        <taxon>Gastropoda</taxon>
        <taxon>Caenogastropoda</taxon>
        <taxon>Littorinimorpha</taxon>
        <taxon>Littorinoidea</taxon>
        <taxon>Littorinidae</taxon>
        <taxon>Littorina</taxon>
    </lineage>
</organism>
<reference evidence="3 4" key="1">
    <citation type="submission" date="2024-02" db="EMBL/GenBank/DDBJ databases">
        <title>Chromosome-scale genome assembly of the rough periwinkle Littorina saxatilis.</title>
        <authorList>
            <person name="De Jode A."/>
            <person name="Faria R."/>
            <person name="Formenti G."/>
            <person name="Sims Y."/>
            <person name="Smith T.P."/>
            <person name="Tracey A."/>
            <person name="Wood J.M.D."/>
            <person name="Zagrodzka Z.B."/>
            <person name="Johannesson K."/>
            <person name="Butlin R.K."/>
            <person name="Leder E.H."/>
        </authorList>
    </citation>
    <scope>NUCLEOTIDE SEQUENCE [LARGE SCALE GENOMIC DNA]</scope>
    <source>
        <strain evidence="3">Snail1</strain>
        <tissue evidence="3">Muscle</tissue>
    </source>
</reference>
<dbReference type="InterPro" id="IPR011022">
    <property type="entry name" value="Arrestin_C-like"/>
</dbReference>
<proteinExistence type="inferred from homology"/>
<accession>A0AAN9C0D7</accession>
<gene>
    <name evidence="3" type="ORF">V1264_001865</name>
</gene>
<sequence length="383" mass="41830">MGKSTTIEIFHENNPNATYLPGQLMRGVVVLHNAERLELRGVRVQFKGDATVRWSEGSGKNRRSYWNHETYFNSQCVVFGNPASSSEKTELGMGDHSYPFQYQLPPGIPMTFEGAHGRVTYNIAVTVDKPWAFDVTLALPFFVLTPLDLNLHPDALSEAKWSQEKFICCWCCKSGPLSASIHVPRKGYVAGDTIRVFSEMQNLSSRNIKQCCVVLNKCVKFHATSKTRTVGAELCRVQGPELPPGGSHHFHGETLTVPQDLEPSFLLGCNIIDIQYYVTAVMDPAGPAFDLNAPVEVIIGNIPHAMAAGAEMGVGGVPRPFGTTDVPAQPMPGLSPAFAQQQYGITQQPIATTQQYGMTQQYGGMEFAGGGSNNYSSAFDYGK</sequence>
<dbReference type="GO" id="GO:0015031">
    <property type="term" value="P:protein transport"/>
    <property type="evidence" value="ECO:0007669"/>
    <property type="project" value="TreeGrafter"/>
</dbReference>
<dbReference type="InterPro" id="IPR050357">
    <property type="entry name" value="Arrestin_domain-protein"/>
</dbReference>
<dbReference type="SMART" id="SM01017">
    <property type="entry name" value="Arrestin_C"/>
    <property type="match status" value="1"/>
</dbReference>
<evidence type="ECO:0000259" key="2">
    <source>
        <dbReference type="SMART" id="SM01017"/>
    </source>
</evidence>
<dbReference type="PANTHER" id="PTHR11188:SF176">
    <property type="entry name" value="ARRESTIN DOMAIN-CONTAINING PROTEIN 1"/>
    <property type="match status" value="1"/>
</dbReference>
<keyword evidence="4" id="KW-1185">Reference proteome</keyword>
<dbReference type="Gene3D" id="2.60.40.640">
    <property type="match status" value="2"/>
</dbReference>
<dbReference type="InterPro" id="IPR014752">
    <property type="entry name" value="Arrestin-like_C"/>
</dbReference>
<dbReference type="InterPro" id="IPR014756">
    <property type="entry name" value="Ig_E-set"/>
</dbReference>
<dbReference type="PANTHER" id="PTHR11188">
    <property type="entry name" value="ARRESTIN DOMAIN CONTAINING PROTEIN"/>
    <property type="match status" value="1"/>
</dbReference>
<dbReference type="InterPro" id="IPR011021">
    <property type="entry name" value="Arrestin-like_N"/>
</dbReference>
<comment type="caution">
    <text evidence="3">The sequence shown here is derived from an EMBL/GenBank/DDBJ whole genome shotgun (WGS) entry which is preliminary data.</text>
</comment>
<dbReference type="SUPFAM" id="SSF81296">
    <property type="entry name" value="E set domains"/>
    <property type="match status" value="2"/>
</dbReference>
<dbReference type="Pfam" id="PF02752">
    <property type="entry name" value="Arrestin_C"/>
    <property type="match status" value="1"/>
</dbReference>
<name>A0AAN9C0D7_9CAEN</name>
<evidence type="ECO:0000313" key="4">
    <source>
        <dbReference type="Proteomes" id="UP001374579"/>
    </source>
</evidence>
<dbReference type="AlphaFoldDB" id="A0AAN9C0D7"/>
<dbReference type="GO" id="GO:0005737">
    <property type="term" value="C:cytoplasm"/>
    <property type="evidence" value="ECO:0007669"/>
    <property type="project" value="TreeGrafter"/>
</dbReference>
<evidence type="ECO:0000313" key="3">
    <source>
        <dbReference type="EMBL" id="KAK7116126.1"/>
    </source>
</evidence>
<evidence type="ECO:0000256" key="1">
    <source>
        <dbReference type="ARBA" id="ARBA00005298"/>
    </source>
</evidence>
<protein>
    <recommendedName>
        <fullName evidence="2">Arrestin C-terminal-like domain-containing protein</fullName>
    </recommendedName>
</protein>
<dbReference type="Pfam" id="PF00339">
    <property type="entry name" value="Arrestin_N"/>
    <property type="match status" value="1"/>
</dbReference>